<evidence type="ECO:0000256" key="1">
    <source>
        <dbReference type="ARBA" id="ARBA00023015"/>
    </source>
</evidence>
<dbReference type="SUPFAM" id="SSF47413">
    <property type="entry name" value="lambda repressor-like DNA-binding domains"/>
    <property type="match status" value="1"/>
</dbReference>
<proteinExistence type="predicted"/>
<dbReference type="PROSITE" id="PS50943">
    <property type="entry name" value="HTH_CROC1"/>
    <property type="match status" value="1"/>
</dbReference>
<evidence type="ECO:0000256" key="3">
    <source>
        <dbReference type="ARBA" id="ARBA00023163"/>
    </source>
</evidence>
<dbReference type="PANTHER" id="PTHR46797:SF23">
    <property type="entry name" value="HTH-TYPE TRANSCRIPTIONAL REGULATOR SUTR"/>
    <property type="match status" value="1"/>
</dbReference>
<dbReference type="EMBL" id="AWFB01000061">
    <property type="protein sequence ID" value="RAN31060.1"/>
    <property type="molecule type" value="Genomic_DNA"/>
</dbReference>
<evidence type="ECO:0000313" key="6">
    <source>
        <dbReference type="Proteomes" id="UP000249123"/>
    </source>
</evidence>
<evidence type="ECO:0000256" key="2">
    <source>
        <dbReference type="ARBA" id="ARBA00023125"/>
    </source>
</evidence>
<dbReference type="GO" id="GO:0003677">
    <property type="term" value="F:DNA binding"/>
    <property type="evidence" value="ECO:0007669"/>
    <property type="project" value="UniProtKB-KW"/>
</dbReference>
<accession>A0A8B2PM47</accession>
<dbReference type="SMART" id="SM00530">
    <property type="entry name" value="HTH_XRE"/>
    <property type="match status" value="1"/>
</dbReference>
<keyword evidence="1" id="KW-0805">Transcription regulation</keyword>
<keyword evidence="3" id="KW-0804">Transcription</keyword>
<dbReference type="CDD" id="cd00093">
    <property type="entry name" value="HTH_XRE"/>
    <property type="match status" value="1"/>
</dbReference>
<dbReference type="Gene3D" id="1.10.260.40">
    <property type="entry name" value="lambda repressor-like DNA-binding domains"/>
    <property type="match status" value="1"/>
</dbReference>
<reference evidence="5 6" key="1">
    <citation type="submission" date="2013-04" db="EMBL/GenBank/DDBJ databases">
        <title>Hyphomonas sp. T24B3 Genome Sequencing.</title>
        <authorList>
            <person name="Lai Q."/>
            <person name="Shao Z."/>
        </authorList>
    </citation>
    <scope>NUCLEOTIDE SEQUENCE [LARGE SCALE GENOMIC DNA]</scope>
    <source>
        <strain evidence="5 6">T24B3</strain>
    </source>
</reference>
<keyword evidence="2" id="KW-0238">DNA-binding</keyword>
<keyword evidence="6" id="KW-1185">Reference proteome</keyword>
<gene>
    <name evidence="5" type="ORF">HY3_17035</name>
</gene>
<feature type="domain" description="HTH cro/C1-type" evidence="4">
    <location>
        <begin position="11"/>
        <end position="65"/>
    </location>
</feature>
<evidence type="ECO:0000259" key="4">
    <source>
        <dbReference type="PROSITE" id="PS50943"/>
    </source>
</evidence>
<evidence type="ECO:0000313" key="5">
    <source>
        <dbReference type="EMBL" id="RAN31060.1"/>
    </source>
</evidence>
<comment type="caution">
    <text evidence="5">The sequence shown here is derived from an EMBL/GenBank/DDBJ whole genome shotgun (WGS) entry which is preliminary data.</text>
</comment>
<dbReference type="Pfam" id="PF01381">
    <property type="entry name" value="HTH_3"/>
    <property type="match status" value="1"/>
</dbReference>
<dbReference type="InterPro" id="IPR050807">
    <property type="entry name" value="TransReg_Diox_bact_type"/>
</dbReference>
<dbReference type="OrthoDB" id="9815697at2"/>
<dbReference type="GO" id="GO:0003700">
    <property type="term" value="F:DNA-binding transcription factor activity"/>
    <property type="evidence" value="ECO:0007669"/>
    <property type="project" value="TreeGrafter"/>
</dbReference>
<dbReference type="PANTHER" id="PTHR46797">
    <property type="entry name" value="HTH-TYPE TRANSCRIPTIONAL REGULATOR"/>
    <property type="match status" value="1"/>
</dbReference>
<sequence length="88" mass="9833">MEARVLVGWNVRRIRVSKGVSQERLAFDANVDRSYLGGLERGEHNPTVDVLERVAKVLDVPLRDLFTDYDPEVGDIEGLPPGRKSSEA</sequence>
<dbReference type="Proteomes" id="UP000249123">
    <property type="component" value="Unassembled WGS sequence"/>
</dbReference>
<dbReference type="InterPro" id="IPR010982">
    <property type="entry name" value="Lambda_DNA-bd_dom_sf"/>
</dbReference>
<dbReference type="InterPro" id="IPR001387">
    <property type="entry name" value="Cro/C1-type_HTH"/>
</dbReference>
<protein>
    <recommendedName>
        <fullName evidence="4">HTH cro/C1-type domain-containing protein</fullName>
    </recommendedName>
</protein>
<dbReference type="GO" id="GO:0005829">
    <property type="term" value="C:cytosol"/>
    <property type="evidence" value="ECO:0007669"/>
    <property type="project" value="TreeGrafter"/>
</dbReference>
<dbReference type="AlphaFoldDB" id="A0A8B2PM47"/>
<name>A0A8B2PM47_9PROT</name>
<organism evidence="5 6">
    <name type="scientific">Hyphomonas pacifica</name>
    <dbReference type="NCBI Taxonomy" id="1280941"/>
    <lineage>
        <taxon>Bacteria</taxon>
        <taxon>Pseudomonadati</taxon>
        <taxon>Pseudomonadota</taxon>
        <taxon>Alphaproteobacteria</taxon>
        <taxon>Hyphomonadales</taxon>
        <taxon>Hyphomonadaceae</taxon>
        <taxon>Hyphomonas</taxon>
    </lineage>
</organism>